<dbReference type="SUPFAM" id="SSF53474">
    <property type="entry name" value="alpha/beta-Hydrolases"/>
    <property type="match status" value="1"/>
</dbReference>
<proteinExistence type="inferred from homology"/>
<dbReference type="RefSeq" id="WP_131583684.1">
    <property type="nucleotide sequence ID" value="NZ_SJZJ01000015.1"/>
</dbReference>
<keyword evidence="5" id="KW-1185">Reference proteome</keyword>
<name>A0A4R1C0N7_9ACTN</name>
<dbReference type="InterPro" id="IPR022742">
    <property type="entry name" value="Hydrolase_4"/>
</dbReference>
<dbReference type="PANTHER" id="PTHR22946:SF9">
    <property type="entry name" value="POLYKETIDE TRANSFERASE AF380"/>
    <property type="match status" value="1"/>
</dbReference>
<evidence type="ECO:0000313" key="4">
    <source>
        <dbReference type="EMBL" id="TCJ23941.1"/>
    </source>
</evidence>
<dbReference type="PANTHER" id="PTHR22946">
    <property type="entry name" value="DIENELACTONE HYDROLASE DOMAIN-CONTAINING PROTEIN-RELATED"/>
    <property type="match status" value="1"/>
</dbReference>
<organism evidence="4 5">
    <name type="scientific">Nocardioides jejuensis</name>
    <dbReference type="NCBI Taxonomy" id="2502782"/>
    <lineage>
        <taxon>Bacteria</taxon>
        <taxon>Bacillati</taxon>
        <taxon>Actinomycetota</taxon>
        <taxon>Actinomycetes</taxon>
        <taxon>Propionibacteriales</taxon>
        <taxon>Nocardioidaceae</taxon>
        <taxon>Nocardioides</taxon>
    </lineage>
</organism>
<dbReference type="EMBL" id="SJZJ01000015">
    <property type="protein sequence ID" value="TCJ23941.1"/>
    <property type="molecule type" value="Genomic_DNA"/>
</dbReference>
<comment type="similarity">
    <text evidence="1">Belongs to the AB hydrolase superfamily.</text>
</comment>
<dbReference type="AlphaFoldDB" id="A0A4R1C0N7"/>
<dbReference type="Gene3D" id="3.40.50.1820">
    <property type="entry name" value="alpha/beta hydrolase"/>
    <property type="match status" value="1"/>
</dbReference>
<evidence type="ECO:0000256" key="2">
    <source>
        <dbReference type="ARBA" id="ARBA00022801"/>
    </source>
</evidence>
<gene>
    <name evidence="4" type="ORF">EPD65_10000</name>
</gene>
<keyword evidence="2 4" id="KW-0378">Hydrolase</keyword>
<sequence length="296" mass="31215">MSVTRHDVTFDSDGDLCAGWLYLPDGVERPPVVVLGHGLGATREMRVAAFAERFAEAGIAALAFTHRNFGDSGGAYRQVVSLKEQLDDWEAALAYVKARPDLDGARVAVWGSSLGGGNAIVVASRHPELAAAVAQCPFTSGLATSLALGPVSSAKLLPAVVADLVAQARGAAPVLVPLAGETGAKALMAGPGVIEDCQSLMPTGETFRNEASARIVPTIALSRPGRAARKVQAPILFCVCDRDTVTPPGPTLRYARRAPRGEVRTYSASHFDIYVGEQFEAAVADQTEFLLRHLVR</sequence>
<comment type="caution">
    <text evidence="4">The sequence shown here is derived from an EMBL/GenBank/DDBJ whole genome shotgun (WGS) entry which is preliminary data.</text>
</comment>
<dbReference type="InterPro" id="IPR050261">
    <property type="entry name" value="FrsA_esterase"/>
</dbReference>
<evidence type="ECO:0000313" key="5">
    <source>
        <dbReference type="Proteomes" id="UP000295453"/>
    </source>
</evidence>
<feature type="domain" description="Serine aminopeptidase S33" evidence="3">
    <location>
        <begin position="32"/>
        <end position="264"/>
    </location>
</feature>
<dbReference type="GO" id="GO:0052689">
    <property type="term" value="F:carboxylic ester hydrolase activity"/>
    <property type="evidence" value="ECO:0007669"/>
    <property type="project" value="UniProtKB-ARBA"/>
</dbReference>
<accession>A0A4R1C0N7</accession>
<evidence type="ECO:0000256" key="1">
    <source>
        <dbReference type="ARBA" id="ARBA00008645"/>
    </source>
</evidence>
<reference evidence="4 5" key="1">
    <citation type="submission" date="2019-03" db="EMBL/GenBank/DDBJ databases">
        <authorList>
            <person name="Kim M.K.M."/>
        </authorList>
    </citation>
    <scope>NUCLEOTIDE SEQUENCE [LARGE SCALE GENOMIC DNA]</scope>
    <source>
        <strain evidence="4 5">18JY15-6</strain>
    </source>
</reference>
<evidence type="ECO:0000259" key="3">
    <source>
        <dbReference type="Pfam" id="PF12146"/>
    </source>
</evidence>
<dbReference type="InterPro" id="IPR029058">
    <property type="entry name" value="AB_hydrolase_fold"/>
</dbReference>
<dbReference type="Proteomes" id="UP000295453">
    <property type="component" value="Unassembled WGS sequence"/>
</dbReference>
<dbReference type="Pfam" id="PF12146">
    <property type="entry name" value="Hydrolase_4"/>
    <property type="match status" value="1"/>
</dbReference>
<protein>
    <submittedName>
        <fullName evidence="4">Alpha/beta hydrolase</fullName>
    </submittedName>
</protein>
<dbReference type="OrthoDB" id="63034at2"/>